<name>A0A4T0MFC2_9BASI</name>
<dbReference type="EMBL" id="SPRC01000004">
    <property type="protein sequence ID" value="TIB81891.1"/>
    <property type="molecule type" value="Genomic_DNA"/>
</dbReference>
<reference evidence="1 2" key="1">
    <citation type="submission" date="2019-03" db="EMBL/GenBank/DDBJ databases">
        <title>Sequencing 25 genomes of Wallemia mellicola.</title>
        <authorList>
            <person name="Gostincar C."/>
        </authorList>
    </citation>
    <scope>NUCLEOTIDE SEQUENCE [LARGE SCALE GENOMIC DNA]</scope>
    <source>
        <strain evidence="1 2">EXF-6152</strain>
    </source>
</reference>
<dbReference type="Proteomes" id="UP000310685">
    <property type="component" value="Unassembled WGS sequence"/>
</dbReference>
<protein>
    <submittedName>
        <fullName evidence="1">Uncharacterized protein</fullName>
    </submittedName>
</protein>
<proteinExistence type="predicted"/>
<sequence length="136" mass="15033">MDICVITKAGKMNGYIDLIISNLEVKPFKKEAIKVTSLKQGVSLEQSNALSAKLISVVEVAKRNFKPVHQYTRLVEHPQVRKTLSVTEILEGKRLAYLVRLGNSNALYSQMISPPATIEVILSSQSLALDESEGYS</sequence>
<dbReference type="AlphaFoldDB" id="A0A4T0MFC2"/>
<evidence type="ECO:0000313" key="2">
    <source>
        <dbReference type="Proteomes" id="UP000310685"/>
    </source>
</evidence>
<gene>
    <name evidence="1" type="ORF">E3Q22_00562</name>
</gene>
<accession>A0A4T0MFC2</accession>
<evidence type="ECO:0000313" key="1">
    <source>
        <dbReference type="EMBL" id="TIB81891.1"/>
    </source>
</evidence>
<organism evidence="1 2">
    <name type="scientific">Wallemia mellicola</name>
    <dbReference type="NCBI Taxonomy" id="1708541"/>
    <lineage>
        <taxon>Eukaryota</taxon>
        <taxon>Fungi</taxon>
        <taxon>Dikarya</taxon>
        <taxon>Basidiomycota</taxon>
        <taxon>Wallemiomycotina</taxon>
        <taxon>Wallemiomycetes</taxon>
        <taxon>Wallemiales</taxon>
        <taxon>Wallemiaceae</taxon>
        <taxon>Wallemia</taxon>
    </lineage>
</organism>
<comment type="caution">
    <text evidence="1">The sequence shown here is derived from an EMBL/GenBank/DDBJ whole genome shotgun (WGS) entry which is preliminary data.</text>
</comment>